<name>A0A4W3IRY4_CALMI</name>
<reference evidence="6" key="2">
    <citation type="journal article" date="2007" name="PLoS Biol.">
        <title>Survey sequencing and comparative analysis of the elephant shark (Callorhinchus milii) genome.</title>
        <authorList>
            <person name="Venkatesh B."/>
            <person name="Kirkness E.F."/>
            <person name="Loh Y.H."/>
            <person name="Halpern A.L."/>
            <person name="Lee A.P."/>
            <person name="Johnson J."/>
            <person name="Dandona N."/>
            <person name="Viswanathan L.D."/>
            <person name="Tay A."/>
            <person name="Venter J.C."/>
            <person name="Strausberg R.L."/>
            <person name="Brenner S."/>
        </authorList>
    </citation>
    <scope>NUCLEOTIDE SEQUENCE [LARGE SCALE GENOMIC DNA]</scope>
</reference>
<dbReference type="InParanoid" id="A0A4W3IRY4"/>
<protein>
    <recommendedName>
        <fullName evidence="7">Peroxisomal biogenesis factor 11 alpha</fullName>
    </recommendedName>
</protein>
<keyword evidence="2" id="KW-0472">Membrane</keyword>
<sequence>MNTDGRNLACRVDSNQTALTQCLCFWLHRCLSPTSPLLSFRTTQYACALLHYLIPKQGSGKELSIKLQQLEANMSAGRKLLRLGSSVDAVQAARRSAVLRDPVLRLCLTGVQLSRAVSYLCDNVVWLCSVGAGLDREAWSRCSSRWYLLSLGLSLSRDLYQLVCLLRQAGKEGPSPQLPLSTAPTWAQPVDRVQELVTLLYRGLRDNPPLLLDLTKNLCDLPLPLDKLDVYRSSTGLGALCGLLSSLLSLLTLTHPPLRLQP</sequence>
<evidence type="ECO:0000313" key="6">
    <source>
        <dbReference type="Proteomes" id="UP000314986"/>
    </source>
</evidence>
<dbReference type="OMA" id="AYHPTVA"/>
<dbReference type="RefSeq" id="XP_007906541.1">
    <property type="nucleotide sequence ID" value="XM_007908350.2"/>
</dbReference>
<dbReference type="Ensembl" id="ENSCMIT00000023799.1">
    <property type="protein sequence ID" value="ENSCMIP00000023400.1"/>
    <property type="gene ID" value="ENSCMIG00000010479.1"/>
</dbReference>
<evidence type="ECO:0000256" key="4">
    <source>
        <dbReference type="ARBA" id="ARBA00046271"/>
    </source>
</evidence>
<dbReference type="PANTHER" id="PTHR12652">
    <property type="entry name" value="PEROXISOMAL BIOGENESIS FACTOR 11"/>
    <property type="match status" value="1"/>
</dbReference>
<dbReference type="OrthoDB" id="411017at2759"/>
<organism evidence="5 6">
    <name type="scientific">Callorhinchus milii</name>
    <name type="common">Ghost shark</name>
    <dbReference type="NCBI Taxonomy" id="7868"/>
    <lineage>
        <taxon>Eukaryota</taxon>
        <taxon>Metazoa</taxon>
        <taxon>Chordata</taxon>
        <taxon>Craniata</taxon>
        <taxon>Vertebrata</taxon>
        <taxon>Chondrichthyes</taxon>
        <taxon>Holocephali</taxon>
        <taxon>Chimaeriformes</taxon>
        <taxon>Callorhinchidae</taxon>
        <taxon>Callorhinchus</taxon>
    </lineage>
</organism>
<dbReference type="PANTHER" id="PTHR12652:SF50">
    <property type="entry name" value="PEROXIN 11"/>
    <property type="match status" value="1"/>
</dbReference>
<proteinExistence type="predicted"/>
<keyword evidence="3" id="KW-0576">Peroxisome</keyword>
<dbReference type="STRING" id="7868.ENSCMIP00000023400"/>
<reference evidence="6" key="3">
    <citation type="journal article" date="2014" name="Nature">
        <title>Elephant shark genome provides unique insights into gnathostome evolution.</title>
        <authorList>
            <consortium name="International Elephant Shark Genome Sequencing Consortium"/>
            <person name="Venkatesh B."/>
            <person name="Lee A.P."/>
            <person name="Ravi V."/>
            <person name="Maurya A.K."/>
            <person name="Lian M.M."/>
            <person name="Swann J.B."/>
            <person name="Ohta Y."/>
            <person name="Flajnik M.F."/>
            <person name="Sutoh Y."/>
            <person name="Kasahara M."/>
            <person name="Hoon S."/>
            <person name="Gangu V."/>
            <person name="Roy S.W."/>
            <person name="Irimia M."/>
            <person name="Korzh V."/>
            <person name="Kondrychyn I."/>
            <person name="Lim Z.W."/>
            <person name="Tay B.H."/>
            <person name="Tohari S."/>
            <person name="Kong K.W."/>
            <person name="Ho S."/>
            <person name="Lorente-Galdos B."/>
            <person name="Quilez J."/>
            <person name="Marques-Bonet T."/>
            <person name="Raney B.J."/>
            <person name="Ingham P.W."/>
            <person name="Tay A."/>
            <person name="Hillier L.W."/>
            <person name="Minx P."/>
            <person name="Boehm T."/>
            <person name="Wilson R.K."/>
            <person name="Brenner S."/>
            <person name="Warren W.C."/>
        </authorList>
    </citation>
    <scope>NUCLEOTIDE SEQUENCE [LARGE SCALE GENOMIC DNA]</scope>
</reference>
<dbReference type="InterPro" id="IPR008733">
    <property type="entry name" value="PEX11"/>
</dbReference>
<dbReference type="GO" id="GO:0005778">
    <property type="term" value="C:peroxisomal membrane"/>
    <property type="evidence" value="ECO:0007669"/>
    <property type="project" value="UniProtKB-SubCell"/>
</dbReference>
<dbReference type="GeneTree" id="ENSGT00390000014273"/>
<dbReference type="Proteomes" id="UP000314986">
    <property type="component" value="Unassembled WGS sequence"/>
</dbReference>
<evidence type="ECO:0008006" key="7">
    <source>
        <dbReference type="Google" id="ProtNLM"/>
    </source>
</evidence>
<dbReference type="Pfam" id="PF05648">
    <property type="entry name" value="PEX11"/>
    <property type="match status" value="1"/>
</dbReference>
<evidence type="ECO:0000256" key="3">
    <source>
        <dbReference type="ARBA" id="ARBA00023140"/>
    </source>
</evidence>
<dbReference type="KEGG" id="cmk:103188375"/>
<reference evidence="5" key="4">
    <citation type="submission" date="2025-08" db="UniProtKB">
        <authorList>
            <consortium name="Ensembl"/>
        </authorList>
    </citation>
    <scope>IDENTIFICATION</scope>
</reference>
<dbReference type="AlphaFoldDB" id="A0A4W3IRY4"/>
<evidence type="ECO:0000256" key="1">
    <source>
        <dbReference type="ARBA" id="ARBA00022593"/>
    </source>
</evidence>
<keyword evidence="1" id="KW-0962">Peroxisome biogenesis</keyword>
<dbReference type="GO" id="GO:0016559">
    <property type="term" value="P:peroxisome fission"/>
    <property type="evidence" value="ECO:0007669"/>
    <property type="project" value="InterPro"/>
</dbReference>
<keyword evidence="6" id="KW-1185">Reference proteome</keyword>
<gene>
    <name evidence="5" type="primary">LOC103188375</name>
</gene>
<reference evidence="6" key="1">
    <citation type="journal article" date="2006" name="Science">
        <title>Ancient noncoding elements conserved in the human genome.</title>
        <authorList>
            <person name="Venkatesh B."/>
            <person name="Kirkness E.F."/>
            <person name="Loh Y.H."/>
            <person name="Halpern A.L."/>
            <person name="Lee A.P."/>
            <person name="Johnson J."/>
            <person name="Dandona N."/>
            <person name="Viswanathan L.D."/>
            <person name="Tay A."/>
            <person name="Venter J.C."/>
            <person name="Strausberg R.L."/>
            <person name="Brenner S."/>
        </authorList>
    </citation>
    <scope>NUCLEOTIDE SEQUENCE [LARGE SCALE GENOMIC DNA]</scope>
</reference>
<comment type="subcellular location">
    <subcellularLocation>
        <location evidence="4">Peroxisome membrane</location>
    </subcellularLocation>
</comment>
<reference evidence="5" key="5">
    <citation type="submission" date="2025-09" db="UniProtKB">
        <authorList>
            <consortium name="Ensembl"/>
        </authorList>
    </citation>
    <scope>IDENTIFICATION</scope>
</reference>
<evidence type="ECO:0000313" key="5">
    <source>
        <dbReference type="Ensembl" id="ENSCMIP00000023400.1"/>
    </source>
</evidence>
<evidence type="ECO:0000256" key="2">
    <source>
        <dbReference type="ARBA" id="ARBA00023136"/>
    </source>
</evidence>
<dbReference type="GeneID" id="103188375"/>
<accession>A0A4W3IRY4</accession>